<dbReference type="EMBL" id="AP018495">
    <property type="protein sequence ID" value="BBI30354.1"/>
    <property type="molecule type" value="Genomic_DNA"/>
</dbReference>
<protein>
    <submittedName>
        <fullName evidence="1">Uncharacterized protein</fullName>
    </submittedName>
</protein>
<organism evidence="1 2">
    <name type="scientific">Acanthamoeba castellanii medusavirus J1</name>
    <dbReference type="NCBI Taxonomy" id="3114988"/>
    <lineage>
        <taxon>Viruses</taxon>
        <taxon>Varidnaviria</taxon>
        <taxon>Bamfordvirae</taxon>
        <taxon>Nucleocytoviricota</taxon>
        <taxon>Megaviricetes</taxon>
        <taxon>Mamonoviridae</taxon>
        <taxon>Medusavirus</taxon>
        <taxon>Medusavirus medusae</taxon>
    </lineage>
</organism>
<reference evidence="2" key="1">
    <citation type="journal article" date="2019" name="J. Virol.">
        <title>Medusavirus, a novel large DNA virus discovered from hot spring water.</title>
        <authorList>
            <person name="Yoshikawa G."/>
            <person name="Blanc-Mathieu R."/>
            <person name="Song C."/>
            <person name="Kayama Y."/>
            <person name="Mochizuki T."/>
            <person name="Murata K."/>
            <person name="Ogata H."/>
            <person name="Takemura M."/>
        </authorList>
    </citation>
    <scope>NUCLEOTIDE SEQUENCE [LARGE SCALE GENOMIC DNA]</scope>
</reference>
<dbReference type="KEGG" id="vg:80540706"/>
<dbReference type="Proteomes" id="UP001161669">
    <property type="component" value="Segment"/>
</dbReference>
<keyword evidence="2" id="KW-1185">Reference proteome</keyword>
<evidence type="ECO:0000313" key="1">
    <source>
        <dbReference type="EMBL" id="BBI30354.1"/>
    </source>
</evidence>
<accession>A0A3T1CX06</accession>
<sequence>MLYDEEEFPTYEKDATERPTRTYTARTELLAGEDYKQRVFDDKLRRLLSLEWERCAKDAIITVNGVAIARERYGSWMSVKNGKEMSWRRFVHFVRAVAWLDGWDAKKKRKHFAIEGTDCEFDLYQGTGWEAEDFTPYIERALSDDRYALAFVRVVRDWCDWPCEIAHAVTAIVLARFYRRPTAELYTRREKKPTDVTAVTDLDAATKAKVAAVGAWIEAMRSISGPASKLVVDRDVIDWDAVDMHAIGEKIACDSNIVHLRVADFAGTRGTNPRLEVFSAMHDLLDVVCTGEMAMTAEAAEAKLALTKAMAHTPGGLALHQTLQVLSQLIANE</sequence>
<name>A0A3T1CX06_9VIRU</name>
<evidence type="ECO:0000313" key="2">
    <source>
        <dbReference type="Proteomes" id="UP001161669"/>
    </source>
</evidence>
<proteinExistence type="predicted"/>